<reference evidence="2 3" key="1">
    <citation type="submission" date="2020-07" db="EMBL/GenBank/DDBJ databases">
        <authorList>
            <person name="Feng X."/>
        </authorList>
    </citation>
    <scope>NUCLEOTIDE SEQUENCE [LARGE SCALE GENOMIC DNA]</scope>
    <source>
        <strain evidence="2 3">JCM23202</strain>
    </source>
</reference>
<dbReference type="RefSeq" id="WP_185659965.1">
    <property type="nucleotide sequence ID" value="NZ_CAWPOO010000007.1"/>
</dbReference>
<comment type="caution">
    <text evidence="2">The sequence shown here is derived from an EMBL/GenBank/DDBJ whole genome shotgun (WGS) entry which is preliminary data.</text>
</comment>
<protein>
    <submittedName>
        <fullName evidence="2">M48 family metallopeptidase</fullName>
    </submittedName>
</protein>
<evidence type="ECO:0000313" key="2">
    <source>
        <dbReference type="EMBL" id="MBC2606083.1"/>
    </source>
</evidence>
<keyword evidence="3" id="KW-1185">Reference proteome</keyword>
<gene>
    <name evidence="2" type="ORF">H5P27_08500</name>
</gene>
<evidence type="ECO:0000259" key="1">
    <source>
        <dbReference type="Pfam" id="PF01863"/>
    </source>
</evidence>
<dbReference type="InterPro" id="IPR053136">
    <property type="entry name" value="UTP_pyrophosphatase-like"/>
</dbReference>
<proteinExistence type="predicted"/>
<sequence>MAKTISKVQTTDRDFSLRYGKEFIRFQRVSSNSKKAKATIKVHPDGTVFAHANDAASDSEVLDAVRKKARWIAKQRRYFAELEHGIRTRKFVSGESHFYLGRRYLLKVFVDREKSPKVRFYRGKIEVFVDEKSSEKVAGLLQNWYRERARIVLSDCLDEMTKRALWVRRTPSLRLRKMSKQWGNCSPNGVLTLNENLVKAPRECIEYVVLHELAHHAEHNHSKRFYRLLDQALPDWRASKTRLDSLGPAILER</sequence>
<dbReference type="Proteomes" id="UP000526501">
    <property type="component" value="Unassembled WGS sequence"/>
</dbReference>
<name>A0A7X1B5L4_9BACT</name>
<dbReference type="PANTHER" id="PTHR30399:SF1">
    <property type="entry name" value="UTP PYROPHOSPHATASE"/>
    <property type="match status" value="1"/>
</dbReference>
<dbReference type="EMBL" id="JACHVC010000007">
    <property type="protein sequence ID" value="MBC2606083.1"/>
    <property type="molecule type" value="Genomic_DNA"/>
</dbReference>
<dbReference type="PANTHER" id="PTHR30399">
    <property type="entry name" value="UNCHARACTERIZED PROTEIN YGJP"/>
    <property type="match status" value="1"/>
</dbReference>
<dbReference type="CDD" id="cd07344">
    <property type="entry name" value="M48_yhfN_like"/>
    <property type="match status" value="1"/>
</dbReference>
<feature type="domain" description="YgjP-like metallopeptidase" evidence="1">
    <location>
        <begin position="38"/>
        <end position="245"/>
    </location>
</feature>
<accession>A0A7X1B5L4</accession>
<dbReference type="Pfam" id="PF01863">
    <property type="entry name" value="YgjP-like"/>
    <property type="match status" value="1"/>
</dbReference>
<evidence type="ECO:0000313" key="3">
    <source>
        <dbReference type="Proteomes" id="UP000526501"/>
    </source>
</evidence>
<dbReference type="Gene3D" id="3.30.2010.10">
    <property type="entry name" value="Metalloproteases ('zincins'), catalytic domain"/>
    <property type="match status" value="1"/>
</dbReference>
<dbReference type="AlphaFoldDB" id="A0A7X1B5L4"/>
<organism evidence="2 3">
    <name type="scientific">Pelagicoccus albus</name>
    <dbReference type="NCBI Taxonomy" id="415222"/>
    <lineage>
        <taxon>Bacteria</taxon>
        <taxon>Pseudomonadati</taxon>
        <taxon>Verrucomicrobiota</taxon>
        <taxon>Opitutia</taxon>
        <taxon>Puniceicoccales</taxon>
        <taxon>Pelagicoccaceae</taxon>
        <taxon>Pelagicoccus</taxon>
    </lineage>
</organism>
<dbReference type="InterPro" id="IPR002725">
    <property type="entry name" value="YgjP-like_metallopeptidase"/>
</dbReference>